<dbReference type="AlphaFoldDB" id="A0A4R5TRQ7"/>
<organism evidence="2 3">
    <name type="scientific">Luteimonas aestuarii</name>
    <dbReference type="NCBI Taxonomy" id="453837"/>
    <lineage>
        <taxon>Bacteria</taxon>
        <taxon>Pseudomonadati</taxon>
        <taxon>Pseudomonadota</taxon>
        <taxon>Gammaproteobacteria</taxon>
        <taxon>Lysobacterales</taxon>
        <taxon>Lysobacteraceae</taxon>
        <taxon>Luteimonas</taxon>
    </lineage>
</organism>
<keyword evidence="3" id="KW-1185">Reference proteome</keyword>
<keyword evidence="1" id="KW-0732">Signal</keyword>
<evidence type="ECO:0000313" key="3">
    <source>
        <dbReference type="Proteomes" id="UP000294796"/>
    </source>
</evidence>
<reference evidence="2 3" key="1">
    <citation type="submission" date="2019-03" db="EMBL/GenBank/DDBJ databases">
        <title>Luteimonas zhaokaii sp.nov., isolated from the rectal contents of Plateau pika in Yushu, Qinghai Province, China.</title>
        <authorList>
            <person name="Zhang G."/>
        </authorList>
    </citation>
    <scope>NUCLEOTIDE SEQUENCE [LARGE SCALE GENOMIC DNA]</scope>
    <source>
        <strain evidence="2 3">B9</strain>
    </source>
</reference>
<evidence type="ECO:0000313" key="2">
    <source>
        <dbReference type="EMBL" id="TDK23199.1"/>
    </source>
</evidence>
<dbReference type="Proteomes" id="UP000294796">
    <property type="component" value="Unassembled WGS sequence"/>
</dbReference>
<dbReference type="EMBL" id="SMTF01000009">
    <property type="protein sequence ID" value="TDK23199.1"/>
    <property type="molecule type" value="Genomic_DNA"/>
</dbReference>
<dbReference type="OrthoDB" id="597163at2"/>
<gene>
    <name evidence="2" type="ORF">E2F46_11300</name>
</gene>
<evidence type="ECO:0000256" key="1">
    <source>
        <dbReference type="SAM" id="SignalP"/>
    </source>
</evidence>
<dbReference type="RefSeq" id="WP_133322191.1">
    <property type="nucleotide sequence ID" value="NZ_SMTF01000009.1"/>
</dbReference>
<sequence>MTLRRQIAVLMGATLALSIATPASAQDFNDDSRFEFRLSGFDSDSSIRFVGTGVATNGEDTESAEGAGTLDIGKRWRPRGELAFRLTPRQTLRLNHYDLRRDRAWQFEGDWIDPGSIFDEVELPGDPVEVPTVDFEGKVSFRLTTLSYDFAVVDTPTFEWALGLGITQASLKAQASGSSSGTEELDPRFEQLQWSRTRTAPGLGTRLTWTPAPRWRMELQGQYLETSWGNFTEERGHYERGTLMAEYLLTRNIAVHVGYDWFRLKLANDYTASFDAPNETDVGTIDITGTLSGQLKVHGPVAGVTFRF</sequence>
<proteinExistence type="predicted"/>
<comment type="caution">
    <text evidence="2">The sequence shown here is derived from an EMBL/GenBank/DDBJ whole genome shotgun (WGS) entry which is preliminary data.</text>
</comment>
<name>A0A4R5TRQ7_9GAMM</name>
<evidence type="ECO:0008006" key="4">
    <source>
        <dbReference type="Google" id="ProtNLM"/>
    </source>
</evidence>
<feature type="chain" id="PRO_5020663715" description="Omptin family outer membrane protease" evidence="1">
    <location>
        <begin position="26"/>
        <end position="308"/>
    </location>
</feature>
<accession>A0A4R5TRQ7</accession>
<protein>
    <recommendedName>
        <fullName evidence="4">Omptin family outer membrane protease</fullName>
    </recommendedName>
</protein>
<feature type="signal peptide" evidence="1">
    <location>
        <begin position="1"/>
        <end position="25"/>
    </location>
</feature>
<dbReference type="SUPFAM" id="SSF56935">
    <property type="entry name" value="Porins"/>
    <property type="match status" value="1"/>
</dbReference>